<dbReference type="SUPFAM" id="SSF54001">
    <property type="entry name" value="Cysteine proteinases"/>
    <property type="match status" value="1"/>
</dbReference>
<proteinExistence type="predicted"/>
<protein>
    <submittedName>
        <fullName evidence="2">Uncharacterized protein</fullName>
    </submittedName>
</protein>
<name>A0ABU6QVV1_9FABA</name>
<organism evidence="2 3">
    <name type="scientific">Stylosanthes scabra</name>
    <dbReference type="NCBI Taxonomy" id="79078"/>
    <lineage>
        <taxon>Eukaryota</taxon>
        <taxon>Viridiplantae</taxon>
        <taxon>Streptophyta</taxon>
        <taxon>Embryophyta</taxon>
        <taxon>Tracheophyta</taxon>
        <taxon>Spermatophyta</taxon>
        <taxon>Magnoliopsida</taxon>
        <taxon>eudicotyledons</taxon>
        <taxon>Gunneridae</taxon>
        <taxon>Pentapetalae</taxon>
        <taxon>rosids</taxon>
        <taxon>fabids</taxon>
        <taxon>Fabales</taxon>
        <taxon>Fabaceae</taxon>
        <taxon>Papilionoideae</taxon>
        <taxon>50 kb inversion clade</taxon>
        <taxon>dalbergioids sensu lato</taxon>
        <taxon>Dalbergieae</taxon>
        <taxon>Pterocarpus clade</taxon>
        <taxon>Stylosanthes</taxon>
    </lineage>
</organism>
<dbReference type="Gene3D" id="1.10.418.20">
    <property type="match status" value="1"/>
</dbReference>
<comment type="caution">
    <text evidence="2">The sequence shown here is derived from an EMBL/GenBank/DDBJ whole genome shotgun (WGS) entry which is preliminary data.</text>
</comment>
<evidence type="ECO:0000313" key="3">
    <source>
        <dbReference type="Proteomes" id="UP001341840"/>
    </source>
</evidence>
<sequence length="288" mass="33237">MESAYEMITHVLLSMNQEGPSTQDGNQIQQPEDQNQCKTPETALVSLKERCFIRATMENDNKYETIFQLRGPNTIEAMRYNFMTMAPETCIDMQMVSLVCHILNKEELQRSQRDVYRVPPEILIRMFQTYGTNYLDKKTKMPYFCNILNQLRVWAGATSLLKKQTITLQLRCVDVPNQPNPTDCDVYVMKWMELLDAAALSAAYTFKLRYSIEECSQDRLDQFRKEIVSKLIMSKDNTLNVETINQTLNMTLEAIAKAKTKMGRQSKPSAALKSPYIQVSTAELEKKH</sequence>
<keyword evidence="3" id="KW-1185">Reference proteome</keyword>
<reference evidence="2 3" key="1">
    <citation type="journal article" date="2023" name="Plants (Basel)">
        <title>Bridging the Gap: Combining Genomics and Transcriptomics Approaches to Understand Stylosanthes scabra, an Orphan Legume from the Brazilian Caatinga.</title>
        <authorList>
            <person name="Ferreira-Neto J.R.C."/>
            <person name="da Silva M.D."/>
            <person name="Binneck E."/>
            <person name="de Melo N.F."/>
            <person name="da Silva R.H."/>
            <person name="de Melo A.L.T.M."/>
            <person name="Pandolfi V."/>
            <person name="Bustamante F.O."/>
            <person name="Brasileiro-Vidal A.C."/>
            <person name="Benko-Iseppon A.M."/>
        </authorList>
    </citation>
    <scope>NUCLEOTIDE SEQUENCE [LARGE SCALE GENOMIC DNA]</scope>
    <source>
        <tissue evidence="2">Leaves</tissue>
    </source>
</reference>
<gene>
    <name evidence="2" type="ORF">PIB30_091172</name>
</gene>
<evidence type="ECO:0000256" key="1">
    <source>
        <dbReference type="SAM" id="MobiDB-lite"/>
    </source>
</evidence>
<dbReference type="InterPro" id="IPR038765">
    <property type="entry name" value="Papain-like_cys_pep_sf"/>
</dbReference>
<evidence type="ECO:0000313" key="2">
    <source>
        <dbReference type="EMBL" id="MED6115500.1"/>
    </source>
</evidence>
<dbReference type="Proteomes" id="UP001341840">
    <property type="component" value="Unassembled WGS sequence"/>
</dbReference>
<accession>A0ABU6QVV1</accession>
<feature type="region of interest" description="Disordered" evidence="1">
    <location>
        <begin position="17"/>
        <end position="37"/>
    </location>
</feature>
<dbReference type="EMBL" id="JASCZI010001804">
    <property type="protein sequence ID" value="MED6115500.1"/>
    <property type="molecule type" value="Genomic_DNA"/>
</dbReference>